<comment type="cofactor">
    <cofactor evidence="1 12">
        <name>pyridoxal 5'-phosphate</name>
        <dbReference type="ChEBI" id="CHEBI:597326"/>
    </cofactor>
</comment>
<evidence type="ECO:0000256" key="11">
    <source>
        <dbReference type="PIRSR" id="PIRSR004911-1"/>
    </source>
</evidence>
<dbReference type="NCBIfam" id="TIGR00238">
    <property type="entry name" value="KamA family radical SAM protein"/>
    <property type="match status" value="1"/>
</dbReference>
<evidence type="ECO:0000256" key="4">
    <source>
        <dbReference type="ARBA" id="ARBA00022485"/>
    </source>
</evidence>
<name>A0A0E4BV55_9BRAD</name>
<dbReference type="InterPro" id="IPR003739">
    <property type="entry name" value="Lys_aminomutase/Glu_NH3_mut"/>
</dbReference>
<dbReference type="Gene3D" id="3.20.20.70">
    <property type="entry name" value="Aldolase class I"/>
    <property type="match status" value="1"/>
</dbReference>
<dbReference type="SFLD" id="SFLDS00029">
    <property type="entry name" value="Radical_SAM"/>
    <property type="match status" value="1"/>
</dbReference>
<protein>
    <recommendedName>
        <fullName evidence="13">Radical SAM core domain-containing protein</fullName>
    </recommendedName>
</protein>
<dbReference type="PANTHER" id="PTHR30538:SF1">
    <property type="entry name" value="L-LYSINE 2,3-AMINOMUTASE"/>
    <property type="match status" value="1"/>
</dbReference>
<dbReference type="InterPro" id="IPR058240">
    <property type="entry name" value="rSAM_sf"/>
</dbReference>
<dbReference type="PIRSF" id="PIRSF004911">
    <property type="entry name" value="DUF160"/>
    <property type="match status" value="1"/>
</dbReference>
<evidence type="ECO:0000256" key="1">
    <source>
        <dbReference type="ARBA" id="ARBA00001933"/>
    </source>
</evidence>
<evidence type="ECO:0000256" key="10">
    <source>
        <dbReference type="ARBA" id="ARBA00023235"/>
    </source>
</evidence>
<evidence type="ECO:0000256" key="9">
    <source>
        <dbReference type="ARBA" id="ARBA00023014"/>
    </source>
</evidence>
<dbReference type="GO" id="GO:0051539">
    <property type="term" value="F:4 iron, 4 sulfur cluster binding"/>
    <property type="evidence" value="ECO:0007669"/>
    <property type="project" value="UniProtKB-KW"/>
</dbReference>
<evidence type="ECO:0000256" key="3">
    <source>
        <dbReference type="ARBA" id="ARBA00008703"/>
    </source>
</evidence>
<keyword evidence="8" id="KW-0408">Iron</keyword>
<feature type="binding site" evidence="11">
    <location>
        <position position="107"/>
    </location>
    <ligand>
        <name>[4Fe-4S] cluster</name>
        <dbReference type="ChEBI" id="CHEBI:49883"/>
        <note>4Fe-4S-S-AdoMet</note>
    </ligand>
</feature>
<evidence type="ECO:0000256" key="5">
    <source>
        <dbReference type="ARBA" id="ARBA00022691"/>
    </source>
</evidence>
<evidence type="ECO:0000313" key="15">
    <source>
        <dbReference type="Proteomes" id="UP000063308"/>
    </source>
</evidence>
<feature type="domain" description="Radical SAM core" evidence="13">
    <location>
        <begin position="93"/>
        <end position="306"/>
    </location>
</feature>
<evidence type="ECO:0000256" key="7">
    <source>
        <dbReference type="ARBA" id="ARBA00022898"/>
    </source>
</evidence>
<dbReference type="RefSeq" id="WP_060911872.1">
    <property type="nucleotide sequence ID" value="NZ_JAFCKD010000188.1"/>
</dbReference>
<organism evidence="14 15">
    <name type="scientific">Bradyrhizobium diazoefficiens</name>
    <dbReference type="NCBI Taxonomy" id="1355477"/>
    <lineage>
        <taxon>Bacteria</taxon>
        <taxon>Pseudomonadati</taxon>
        <taxon>Pseudomonadota</taxon>
        <taxon>Alphaproteobacteria</taxon>
        <taxon>Hyphomicrobiales</taxon>
        <taxon>Nitrobacteraceae</taxon>
        <taxon>Bradyrhizobium</taxon>
    </lineage>
</organism>
<feature type="binding site" evidence="11">
    <location>
        <position position="114"/>
    </location>
    <ligand>
        <name>[4Fe-4S] cluster</name>
        <dbReference type="ChEBI" id="CHEBI:49883"/>
        <note>4Fe-4S-S-AdoMet</note>
    </ligand>
</feature>
<dbReference type="Pfam" id="PF12544">
    <property type="entry name" value="LAM_C"/>
    <property type="match status" value="1"/>
</dbReference>
<evidence type="ECO:0000313" key="14">
    <source>
        <dbReference type="EMBL" id="BAR61752.1"/>
    </source>
</evidence>
<dbReference type="Proteomes" id="UP000063308">
    <property type="component" value="Chromosome"/>
</dbReference>
<reference evidence="14 15" key="1">
    <citation type="submission" date="2014-11" db="EMBL/GenBank/DDBJ databases">
        <title>Symbiosis island explosion on the genome of extra-slow-growing strains of soybean bradyrhizobia with massive insertion sequences.</title>
        <authorList>
            <person name="Iida T."/>
            <person name="Minamisawa K."/>
        </authorList>
    </citation>
    <scope>NUCLEOTIDE SEQUENCE [LARGE SCALE GENOMIC DNA]</scope>
    <source>
        <strain evidence="14 15">NK6</strain>
    </source>
</reference>
<dbReference type="NCBIfam" id="TIGR03822">
    <property type="entry name" value="AblA_like_2"/>
    <property type="match status" value="1"/>
</dbReference>
<keyword evidence="10" id="KW-0413">Isomerase</keyword>
<evidence type="ECO:0000256" key="8">
    <source>
        <dbReference type="ARBA" id="ARBA00023004"/>
    </source>
</evidence>
<dbReference type="GO" id="GO:0016853">
    <property type="term" value="F:isomerase activity"/>
    <property type="evidence" value="ECO:0007669"/>
    <property type="project" value="UniProtKB-KW"/>
</dbReference>
<dbReference type="GO" id="GO:0046872">
    <property type="term" value="F:metal ion binding"/>
    <property type="evidence" value="ECO:0007669"/>
    <property type="project" value="UniProtKB-KW"/>
</dbReference>
<evidence type="ECO:0000259" key="13">
    <source>
        <dbReference type="PROSITE" id="PS51918"/>
    </source>
</evidence>
<feature type="modified residue" description="N6-(pyridoxal phosphate)lysine" evidence="12">
    <location>
        <position position="321"/>
    </location>
</feature>
<evidence type="ECO:0000256" key="12">
    <source>
        <dbReference type="PIRSR" id="PIRSR603739-50"/>
    </source>
</evidence>
<feature type="binding site" evidence="11">
    <location>
        <position position="111"/>
    </location>
    <ligand>
        <name>[4Fe-4S] cluster</name>
        <dbReference type="ChEBI" id="CHEBI:49883"/>
        <note>4Fe-4S-S-AdoMet</note>
    </ligand>
</feature>
<dbReference type="SUPFAM" id="SSF102114">
    <property type="entry name" value="Radical SAM enzymes"/>
    <property type="match status" value="1"/>
</dbReference>
<sequence length="364" mass="39633">MTKTNLARTLREPAELVAEHLAPAAALPALERVAARYAVAITPALVELIDTSDPDDPIARQFVPTAAELEMQPGESADPIGDHPHSPVPGIVHRYPDRVLFKLVHVCAVYCRFCFRREMVGPGKDNALSDSAYRAAIDYIRAHDEIWEVILTGGDPLMLSPRRMSEIMADLAGIDHVKIIRLHTRVPVADPARVSDEMVAALKVAGATTWVALHANHARELTEGARAACARLVDAGIPMVSQSVLLRGVNDNVTALSDLMRAFVECRIKPYYLHHGDLAPGTARLRTTLAEGQELMRQLRGRVSGLCQPDYVIDIPGGAGKSPVGPNYVLAAQNTAPDAREAATETRYRIVDYCGDVHLYPPET</sequence>
<evidence type="ECO:0000256" key="2">
    <source>
        <dbReference type="ARBA" id="ARBA00001966"/>
    </source>
</evidence>
<dbReference type="InterPro" id="IPR025895">
    <property type="entry name" value="LAM_C_dom"/>
</dbReference>
<keyword evidence="6 11" id="KW-0479">Metal-binding</keyword>
<keyword evidence="5" id="KW-0949">S-adenosyl-L-methionine</keyword>
<keyword evidence="9 11" id="KW-0411">Iron-sulfur</keyword>
<dbReference type="InterPro" id="IPR007197">
    <property type="entry name" value="rSAM"/>
</dbReference>
<dbReference type="EMBL" id="AP014685">
    <property type="protein sequence ID" value="BAR61752.1"/>
    <property type="molecule type" value="Genomic_DNA"/>
</dbReference>
<evidence type="ECO:0000256" key="6">
    <source>
        <dbReference type="ARBA" id="ARBA00022723"/>
    </source>
</evidence>
<dbReference type="Pfam" id="PF04055">
    <property type="entry name" value="Radical_SAM"/>
    <property type="match status" value="1"/>
</dbReference>
<comment type="cofactor">
    <cofactor evidence="2">
        <name>[4Fe-4S] cluster</name>
        <dbReference type="ChEBI" id="CHEBI:49883"/>
    </cofactor>
</comment>
<comment type="similarity">
    <text evidence="3">Belongs to the radical SAM superfamily. KamA family.</text>
</comment>
<proteinExistence type="inferred from homology"/>
<dbReference type="SFLD" id="SFLDG01070">
    <property type="entry name" value="PLP-dependent"/>
    <property type="match status" value="1"/>
</dbReference>
<dbReference type="CDD" id="cd01335">
    <property type="entry name" value="Radical_SAM"/>
    <property type="match status" value="1"/>
</dbReference>
<accession>A0A0E4BV55</accession>
<dbReference type="InterPro" id="IPR013785">
    <property type="entry name" value="Aldolase_TIM"/>
</dbReference>
<dbReference type="PANTHER" id="PTHR30538">
    <property type="entry name" value="LYSINE 2,3-AMINOMUTASE-RELATED"/>
    <property type="match status" value="1"/>
</dbReference>
<dbReference type="PROSITE" id="PS51918">
    <property type="entry name" value="RADICAL_SAM"/>
    <property type="match status" value="1"/>
</dbReference>
<dbReference type="AlphaFoldDB" id="A0A0E4BV55"/>
<keyword evidence="7 12" id="KW-0663">Pyridoxal phosphate</keyword>
<gene>
    <name evidence="14" type="ORF">NK6_8603</name>
</gene>
<keyword evidence="4 11" id="KW-0004">4Fe-4S</keyword>
<dbReference type="InterPro" id="IPR022447">
    <property type="entry name" value="Lys_aminomutase-rel"/>
</dbReference>